<dbReference type="InterPro" id="IPR018062">
    <property type="entry name" value="HTH_AraC-typ_CS"/>
</dbReference>
<dbReference type="Proteomes" id="UP000886476">
    <property type="component" value="Unassembled WGS sequence"/>
</dbReference>
<keyword evidence="1" id="KW-0805">Transcription regulation</keyword>
<feature type="domain" description="HTH araC/xylS-type" evidence="4">
    <location>
        <begin position="249"/>
        <end position="349"/>
    </location>
</feature>
<evidence type="ECO:0000313" key="5">
    <source>
        <dbReference type="EMBL" id="NPU63759.1"/>
    </source>
</evidence>
<evidence type="ECO:0000256" key="2">
    <source>
        <dbReference type="ARBA" id="ARBA00023125"/>
    </source>
</evidence>
<keyword evidence="2" id="KW-0238">DNA-binding</keyword>
<dbReference type="RefSeq" id="WP_172108483.1">
    <property type="nucleotide sequence ID" value="NZ_JABFDN010000001.1"/>
</dbReference>
<evidence type="ECO:0000256" key="1">
    <source>
        <dbReference type="ARBA" id="ARBA00023015"/>
    </source>
</evidence>
<organism evidence="5 6">
    <name type="scientific">Bradyrhizobium aeschynomenes</name>
    <dbReference type="NCBI Taxonomy" id="2734909"/>
    <lineage>
        <taxon>Bacteria</taxon>
        <taxon>Pseudomonadati</taxon>
        <taxon>Pseudomonadota</taxon>
        <taxon>Alphaproteobacteria</taxon>
        <taxon>Hyphomicrobiales</taxon>
        <taxon>Nitrobacteraceae</taxon>
        <taxon>Bradyrhizobium</taxon>
    </lineage>
</organism>
<dbReference type="SUPFAM" id="SSF46689">
    <property type="entry name" value="Homeodomain-like"/>
    <property type="match status" value="2"/>
</dbReference>
<dbReference type="EMBL" id="JABFDN010000001">
    <property type="protein sequence ID" value="NPU63759.1"/>
    <property type="molecule type" value="Genomic_DNA"/>
</dbReference>
<evidence type="ECO:0000313" key="6">
    <source>
        <dbReference type="Proteomes" id="UP000886476"/>
    </source>
</evidence>
<gene>
    <name evidence="5" type="ORF">HL667_01980</name>
</gene>
<evidence type="ECO:0000259" key="4">
    <source>
        <dbReference type="PROSITE" id="PS01124"/>
    </source>
</evidence>
<name>A0ABX2C947_9BRAD</name>
<dbReference type="InterPro" id="IPR009057">
    <property type="entry name" value="Homeodomain-like_sf"/>
</dbReference>
<keyword evidence="3" id="KW-0804">Transcription</keyword>
<evidence type="ECO:0000256" key="3">
    <source>
        <dbReference type="ARBA" id="ARBA00023163"/>
    </source>
</evidence>
<dbReference type="InterPro" id="IPR018060">
    <property type="entry name" value="HTH_AraC"/>
</dbReference>
<dbReference type="PROSITE" id="PS00041">
    <property type="entry name" value="HTH_ARAC_FAMILY_1"/>
    <property type="match status" value="1"/>
</dbReference>
<keyword evidence="6" id="KW-1185">Reference proteome</keyword>
<proteinExistence type="predicted"/>
<dbReference type="PANTHER" id="PTHR46796">
    <property type="entry name" value="HTH-TYPE TRANSCRIPTIONAL ACTIVATOR RHAS-RELATED"/>
    <property type="match status" value="1"/>
</dbReference>
<dbReference type="PROSITE" id="PS01124">
    <property type="entry name" value="HTH_ARAC_FAMILY_2"/>
    <property type="match status" value="1"/>
</dbReference>
<comment type="caution">
    <text evidence="5">The sequence shown here is derived from an EMBL/GenBank/DDBJ whole genome shotgun (WGS) entry which is preliminary data.</text>
</comment>
<dbReference type="Pfam" id="PF12833">
    <property type="entry name" value="HTH_18"/>
    <property type="match status" value="1"/>
</dbReference>
<reference evidence="5" key="1">
    <citation type="submission" date="2020-05" db="EMBL/GenBank/DDBJ databases">
        <title>Nod-independent and nitrogen-fixing Bradyrhizobium aeschynomene sp. nov. isolated from nodules of Aeschynomene indica.</title>
        <authorList>
            <person name="Zhang Z."/>
        </authorList>
    </citation>
    <scope>NUCLEOTIDE SEQUENCE</scope>
    <source>
        <strain evidence="5">83012</strain>
    </source>
</reference>
<sequence>MNRLLTAADIVSASPKPGPATTGTLGLASGGVEPLHRHALLRTSNADVLRDLAGRRLGAERVDFRNAERFEAVVNLIELETIGLAYGTTTCDMVSDHRPADFIRVQMALKGRAVSCVGGEATDVNEHQFAVAAAGIPWQMACQGGHQRLTLRLDPQALRRRLTALVGVQPRADFAIDPAIPAAEPQARSLLRLLDFLATQLNTQDSAFPAAVYRELEDAVHVAFLCASRHRFHDMLVDPAPLPEFGLVKRLEDYIEAHWREPITIERLAREAGVSARSIFRLFERVRGYSPIAFAKSVRLRRAHEMLRSGDPAVTVATAAAACNFANAGHFARYYRATFGELPSTTIARAARS</sequence>
<dbReference type="InterPro" id="IPR050204">
    <property type="entry name" value="AraC_XylS_family_regulators"/>
</dbReference>
<dbReference type="InterPro" id="IPR035418">
    <property type="entry name" value="AraC-bd_2"/>
</dbReference>
<dbReference type="Gene3D" id="1.10.10.60">
    <property type="entry name" value="Homeodomain-like"/>
    <property type="match status" value="1"/>
</dbReference>
<dbReference type="SMART" id="SM00342">
    <property type="entry name" value="HTH_ARAC"/>
    <property type="match status" value="1"/>
</dbReference>
<dbReference type="PANTHER" id="PTHR46796:SF6">
    <property type="entry name" value="ARAC SUBFAMILY"/>
    <property type="match status" value="1"/>
</dbReference>
<accession>A0ABX2C947</accession>
<dbReference type="Pfam" id="PF14525">
    <property type="entry name" value="AraC_binding_2"/>
    <property type="match status" value="1"/>
</dbReference>
<protein>
    <submittedName>
        <fullName evidence="5">AraC family transcriptional regulator</fullName>
    </submittedName>
</protein>